<gene>
    <name evidence="11" type="ORF">EKO27_g7332</name>
</gene>
<keyword evidence="6 8" id="KW-0408">Iron</keyword>
<dbReference type="GO" id="GO:0020037">
    <property type="term" value="F:heme binding"/>
    <property type="evidence" value="ECO:0007669"/>
    <property type="project" value="InterPro"/>
</dbReference>
<organism evidence="11 12">
    <name type="scientific">Xylaria grammica</name>
    <dbReference type="NCBI Taxonomy" id="363999"/>
    <lineage>
        <taxon>Eukaryota</taxon>
        <taxon>Fungi</taxon>
        <taxon>Dikarya</taxon>
        <taxon>Ascomycota</taxon>
        <taxon>Pezizomycotina</taxon>
        <taxon>Sordariomycetes</taxon>
        <taxon>Xylariomycetidae</taxon>
        <taxon>Xylariales</taxon>
        <taxon>Xylariaceae</taxon>
        <taxon>Xylaria</taxon>
    </lineage>
</organism>
<comment type="caution">
    <text evidence="11">The sequence shown here is derived from an EMBL/GenBank/DDBJ whole genome shotgun (WGS) entry which is preliminary data.</text>
</comment>
<evidence type="ECO:0000256" key="6">
    <source>
        <dbReference type="ARBA" id="ARBA00023004"/>
    </source>
</evidence>
<keyword evidence="3 8" id="KW-0349">Heme</keyword>
<dbReference type="InterPro" id="IPR050121">
    <property type="entry name" value="Cytochrome_P450_monoxygenase"/>
</dbReference>
<feature type="binding site" description="axial binding residue" evidence="8">
    <location>
        <position position="462"/>
    </location>
    <ligand>
        <name>heme</name>
        <dbReference type="ChEBI" id="CHEBI:30413"/>
    </ligand>
    <ligandPart>
        <name>Fe</name>
        <dbReference type="ChEBI" id="CHEBI:18248"/>
    </ligandPart>
</feature>
<evidence type="ECO:0000256" key="5">
    <source>
        <dbReference type="ARBA" id="ARBA00023002"/>
    </source>
</evidence>
<evidence type="ECO:0000256" key="4">
    <source>
        <dbReference type="ARBA" id="ARBA00022723"/>
    </source>
</evidence>
<dbReference type="GO" id="GO:0005506">
    <property type="term" value="F:iron ion binding"/>
    <property type="evidence" value="ECO:0007669"/>
    <property type="project" value="InterPro"/>
</dbReference>
<evidence type="ECO:0000256" key="2">
    <source>
        <dbReference type="ARBA" id="ARBA00010617"/>
    </source>
</evidence>
<evidence type="ECO:0000256" key="8">
    <source>
        <dbReference type="PIRSR" id="PIRSR602401-1"/>
    </source>
</evidence>
<evidence type="ECO:0000313" key="11">
    <source>
        <dbReference type="EMBL" id="RWA07766.1"/>
    </source>
</evidence>
<keyword evidence="10" id="KW-0812">Transmembrane</keyword>
<evidence type="ECO:0000256" key="7">
    <source>
        <dbReference type="ARBA" id="ARBA00023033"/>
    </source>
</evidence>
<evidence type="ECO:0000256" key="10">
    <source>
        <dbReference type="SAM" id="Phobius"/>
    </source>
</evidence>
<dbReference type="AlphaFoldDB" id="A0A439D067"/>
<name>A0A439D067_9PEZI</name>
<dbReference type="Proteomes" id="UP000286045">
    <property type="component" value="Unassembled WGS sequence"/>
</dbReference>
<dbReference type="SUPFAM" id="SSF48264">
    <property type="entry name" value="Cytochrome P450"/>
    <property type="match status" value="1"/>
</dbReference>
<dbReference type="PANTHER" id="PTHR24305">
    <property type="entry name" value="CYTOCHROME P450"/>
    <property type="match status" value="1"/>
</dbReference>
<keyword evidence="12" id="KW-1185">Reference proteome</keyword>
<evidence type="ECO:0000256" key="9">
    <source>
        <dbReference type="RuleBase" id="RU000461"/>
    </source>
</evidence>
<dbReference type="CDD" id="cd11062">
    <property type="entry name" value="CYP58-like"/>
    <property type="match status" value="1"/>
</dbReference>
<keyword evidence="10" id="KW-0472">Membrane</keyword>
<keyword evidence="5 9" id="KW-0560">Oxidoreductase</keyword>
<dbReference type="GO" id="GO:0016705">
    <property type="term" value="F:oxidoreductase activity, acting on paired donors, with incorporation or reduction of molecular oxygen"/>
    <property type="evidence" value="ECO:0007669"/>
    <property type="project" value="InterPro"/>
</dbReference>
<accession>A0A439D067</accession>
<keyword evidence="4 8" id="KW-0479">Metal-binding</keyword>
<dbReference type="PRINTS" id="PR00463">
    <property type="entry name" value="EP450I"/>
</dbReference>
<dbReference type="STRING" id="363999.A0A439D067"/>
<dbReference type="InterPro" id="IPR002401">
    <property type="entry name" value="Cyt_P450_E_grp-I"/>
</dbReference>
<comment type="cofactor">
    <cofactor evidence="1 8">
        <name>heme</name>
        <dbReference type="ChEBI" id="CHEBI:30413"/>
    </cofactor>
</comment>
<dbReference type="Pfam" id="PF00067">
    <property type="entry name" value="p450"/>
    <property type="match status" value="1"/>
</dbReference>
<protein>
    <recommendedName>
        <fullName evidence="13">Cytochrome P450</fullName>
    </recommendedName>
</protein>
<evidence type="ECO:0000256" key="1">
    <source>
        <dbReference type="ARBA" id="ARBA00001971"/>
    </source>
</evidence>
<dbReference type="Gene3D" id="1.10.630.10">
    <property type="entry name" value="Cytochrome P450"/>
    <property type="match status" value="1"/>
</dbReference>
<dbReference type="EMBL" id="RYZI01000238">
    <property type="protein sequence ID" value="RWA07766.1"/>
    <property type="molecule type" value="Genomic_DNA"/>
</dbReference>
<feature type="transmembrane region" description="Helical" evidence="10">
    <location>
        <begin position="12"/>
        <end position="31"/>
    </location>
</feature>
<dbReference type="InterPro" id="IPR036396">
    <property type="entry name" value="Cyt_P450_sf"/>
</dbReference>
<sequence length="523" mass="59427">MTEASVTDRVMAMLGLAVLYVVALFIYRLYFHPLAKFPGPKLPAATGWYEAYFDLFTPTGGQFMYEIKRMHEVYGPIVRINPHELHVSDPEWLDTLFCGPTHGHRDKYAPSALLTGVTKGVFGTIPHQVHRKRRAAINPLFSKANAAAALSMIYDNVDLLMKRIEAQIARDGHAEMRTNYLAYATDSVAEYFLEDSFHLLEDEEKAKDWYRSMRALTNMTPAAKQFSWVIPLSFKLPRTVLQLLSPDAARIVNMHREMEHRAARAIQKHEQEGRVKARPQSTSELNIFRTILDNDELPPAEKVFDRISHEGVVVIGAGGETVSTTLAVGTYFVIACRDVVQPRLNEELKEVMPTRDARPSLRELERLPWLTAIIKEVLRISALVTSRFPLISKTPLRYKDWTIPPGTPVGMTLSEILMDPIIFSSPRDFQPSRWLDTTPNANPNLEKMNHAFVPFSRGNRMCMGVNLAWAELYVAFAVLLRGDRFQLHETVRERDVDAVRDCFTGAVSNDSRGIRIKYRDAGR</sequence>
<keyword evidence="7 9" id="KW-0503">Monooxygenase</keyword>
<keyword evidence="10" id="KW-1133">Transmembrane helix</keyword>
<dbReference type="PROSITE" id="PS00086">
    <property type="entry name" value="CYTOCHROME_P450"/>
    <property type="match status" value="1"/>
</dbReference>
<comment type="similarity">
    <text evidence="2 9">Belongs to the cytochrome P450 family.</text>
</comment>
<dbReference type="PRINTS" id="PR00385">
    <property type="entry name" value="P450"/>
</dbReference>
<dbReference type="GO" id="GO:0004497">
    <property type="term" value="F:monooxygenase activity"/>
    <property type="evidence" value="ECO:0007669"/>
    <property type="project" value="UniProtKB-KW"/>
</dbReference>
<evidence type="ECO:0008006" key="13">
    <source>
        <dbReference type="Google" id="ProtNLM"/>
    </source>
</evidence>
<dbReference type="InterPro" id="IPR017972">
    <property type="entry name" value="Cyt_P450_CS"/>
</dbReference>
<evidence type="ECO:0000256" key="3">
    <source>
        <dbReference type="ARBA" id="ARBA00022617"/>
    </source>
</evidence>
<proteinExistence type="inferred from homology"/>
<dbReference type="PANTHER" id="PTHR24305:SF157">
    <property type="entry name" value="N-ACETYLTRYPTOPHAN 6-HYDROXYLASE IVOC-RELATED"/>
    <property type="match status" value="1"/>
</dbReference>
<reference evidence="11 12" key="1">
    <citation type="submission" date="2018-12" db="EMBL/GenBank/DDBJ databases">
        <title>Draft genome sequence of Xylaria grammica IHI A82.</title>
        <authorList>
            <person name="Buettner E."/>
            <person name="Kellner H."/>
        </authorList>
    </citation>
    <scope>NUCLEOTIDE SEQUENCE [LARGE SCALE GENOMIC DNA]</scope>
    <source>
        <strain evidence="11 12">IHI A82</strain>
    </source>
</reference>
<evidence type="ECO:0000313" key="12">
    <source>
        <dbReference type="Proteomes" id="UP000286045"/>
    </source>
</evidence>
<dbReference type="InterPro" id="IPR001128">
    <property type="entry name" value="Cyt_P450"/>
</dbReference>